<reference evidence="2 3" key="1">
    <citation type="submission" date="2015-07" db="EMBL/GenBank/DDBJ databases">
        <authorList>
            <person name="Noorani M."/>
        </authorList>
    </citation>
    <scope>NUCLEOTIDE SEQUENCE [LARGE SCALE GENOMIC DNA]</scope>
    <source>
        <strain evidence="2 3">0788_9</strain>
    </source>
</reference>
<comment type="caution">
    <text evidence="2">The sequence shown here is derived from an EMBL/GenBank/DDBJ whole genome shotgun (WGS) entry which is preliminary data.</text>
</comment>
<keyword evidence="1" id="KW-1133">Transmembrane helix</keyword>
<protein>
    <submittedName>
        <fullName evidence="2">Uncharacterized protein</fullName>
    </submittedName>
</protein>
<evidence type="ECO:0000256" key="1">
    <source>
        <dbReference type="SAM" id="Phobius"/>
    </source>
</evidence>
<dbReference type="PATRIC" id="fig|81035.3.peg.4528"/>
<keyword evidence="1" id="KW-0472">Membrane</keyword>
<organism evidence="2 3">
    <name type="scientific">Pseudomonas syringae pv. cilantro</name>
    <dbReference type="NCBI Taxonomy" id="81035"/>
    <lineage>
        <taxon>Bacteria</taxon>
        <taxon>Pseudomonadati</taxon>
        <taxon>Pseudomonadota</taxon>
        <taxon>Gammaproteobacteria</taxon>
        <taxon>Pseudomonadales</taxon>
        <taxon>Pseudomonadaceae</taxon>
        <taxon>Pseudomonas</taxon>
        <taxon>Pseudomonas syringae</taxon>
    </lineage>
</organism>
<evidence type="ECO:0000313" key="2">
    <source>
        <dbReference type="EMBL" id="KPC30429.1"/>
    </source>
</evidence>
<proteinExistence type="predicted"/>
<keyword evidence="1" id="KW-0812">Transmembrane</keyword>
<evidence type="ECO:0000313" key="3">
    <source>
        <dbReference type="Proteomes" id="UP000037891"/>
    </source>
</evidence>
<dbReference type="Proteomes" id="UP000037891">
    <property type="component" value="Unassembled WGS sequence"/>
</dbReference>
<sequence length="64" mass="6862">MKLTIAMVLFLGFANVLLETGQQTGLRWVSQLGLGLLGISIVLLLTDMFVSVVASFKKNEAHGA</sequence>
<reference evidence="2 3" key="2">
    <citation type="submission" date="2015-10" db="EMBL/GenBank/DDBJ databases">
        <title>Comparative genomics and high-throughput reverse genetic screens identify a new phytobacterial MAMP and an Arabidopsis receptor required for immune elicitation.</title>
        <authorList>
            <person name="Mott G.A."/>
            <person name="Thakur S."/>
            <person name="Wang P.W."/>
            <person name="Desveaux D."/>
            <person name="Guttman D.S."/>
        </authorList>
    </citation>
    <scope>NUCLEOTIDE SEQUENCE [LARGE SCALE GENOMIC DNA]</scope>
    <source>
        <strain evidence="2 3">0788_9</strain>
    </source>
</reference>
<name>A0A0N0GF06_PSESX</name>
<feature type="transmembrane region" description="Helical" evidence="1">
    <location>
        <begin position="34"/>
        <end position="56"/>
    </location>
</feature>
<accession>A0A0N0GF06</accession>
<dbReference type="AlphaFoldDB" id="A0A0N0GF06"/>
<gene>
    <name evidence="2" type="ORF">ABJ99_4260</name>
</gene>
<dbReference type="EMBL" id="LGLN01000047">
    <property type="protein sequence ID" value="KPC30429.1"/>
    <property type="molecule type" value="Genomic_DNA"/>
</dbReference>